<dbReference type="EMBL" id="MCOG01000101">
    <property type="protein sequence ID" value="ORY48751.1"/>
    <property type="molecule type" value="Genomic_DNA"/>
</dbReference>
<evidence type="ECO:0000259" key="3">
    <source>
        <dbReference type="PROSITE" id="PS01186"/>
    </source>
</evidence>
<gene>
    <name evidence="4" type="ORF">LY90DRAFT_670962</name>
</gene>
<dbReference type="PROSITE" id="PS00022">
    <property type="entry name" value="EGF_1"/>
    <property type="match status" value="1"/>
</dbReference>
<comment type="caution">
    <text evidence="4">The sequence shown here is derived from an EMBL/GenBank/DDBJ whole genome shotgun (WGS) entry which is preliminary data.</text>
</comment>
<evidence type="ECO:0000313" key="5">
    <source>
        <dbReference type="Proteomes" id="UP000193920"/>
    </source>
</evidence>
<reference evidence="4 5" key="1">
    <citation type="submission" date="2016-08" db="EMBL/GenBank/DDBJ databases">
        <title>A Parts List for Fungal Cellulosomes Revealed by Comparative Genomics.</title>
        <authorList>
            <consortium name="DOE Joint Genome Institute"/>
            <person name="Haitjema C.H."/>
            <person name="Gilmore S.P."/>
            <person name="Henske J.K."/>
            <person name="Solomon K.V."/>
            <person name="De Groot R."/>
            <person name="Kuo A."/>
            <person name="Mondo S.J."/>
            <person name="Salamov A.A."/>
            <person name="Labutti K."/>
            <person name="Zhao Z."/>
            <person name="Chiniquy J."/>
            <person name="Barry K."/>
            <person name="Brewer H.M."/>
            <person name="Purvine S.O."/>
            <person name="Wright A.T."/>
            <person name="Boxma B."/>
            <person name="Van Alen T."/>
            <person name="Hackstein J.H."/>
            <person name="Baker S.E."/>
            <person name="Grigoriev I.V."/>
            <person name="O'Malley M.A."/>
        </authorList>
    </citation>
    <scope>NUCLEOTIDE SEQUENCE [LARGE SCALE GENOMIC DNA]</scope>
    <source>
        <strain evidence="4 5">G1</strain>
    </source>
</reference>
<dbReference type="Proteomes" id="UP000193920">
    <property type="component" value="Unassembled WGS sequence"/>
</dbReference>
<evidence type="ECO:0000259" key="2">
    <source>
        <dbReference type="PROSITE" id="PS00022"/>
    </source>
</evidence>
<dbReference type="OrthoDB" id="2157280at2759"/>
<dbReference type="SUPFAM" id="SSF51126">
    <property type="entry name" value="Pectin lyase-like"/>
    <property type="match status" value="2"/>
</dbReference>
<name>A0A1Y2CNZ9_9FUNG</name>
<dbReference type="PANTHER" id="PTHR11319:SF35">
    <property type="entry name" value="OUTER MEMBRANE PROTEIN PMPC-RELATED"/>
    <property type="match status" value="1"/>
</dbReference>
<feature type="transmembrane region" description="Helical" evidence="1">
    <location>
        <begin position="12"/>
        <end position="30"/>
    </location>
</feature>
<keyword evidence="1" id="KW-0812">Transmembrane</keyword>
<evidence type="ECO:0000313" key="4">
    <source>
        <dbReference type="EMBL" id="ORY48751.1"/>
    </source>
</evidence>
<evidence type="ECO:0000256" key="1">
    <source>
        <dbReference type="SAM" id="Phobius"/>
    </source>
</evidence>
<dbReference type="PROSITE" id="PS01186">
    <property type="entry name" value="EGF_2"/>
    <property type="match status" value="1"/>
</dbReference>
<proteinExistence type="predicted"/>
<feature type="domain" description="EGF-like" evidence="2 3">
    <location>
        <begin position="790"/>
        <end position="801"/>
    </location>
</feature>
<sequence>MLSKMKILNQYLYLFEIYIIGLYFYIKVYSKEIIIHNKSENFYNIQDIINNNQDDNILIVRLVDDHYDMSDMGFCMELSIISDVIILGNTNGTILDFNYSKKGQIRFNYSSNNSVRLENLIFQHYSTNHELVHGSQIIYIYSPTNKVQFNMHSCIFRDNDFRLIQYDISSANQIQSYAQSTISNCTFINNQERLFRIVHNENKINEANDDYTKLVIKMINCNFIDNRSLFYTESSSLYFENCYFNNIEKDSDIYTQTVLYYSIKLSKLLSFKNCFFENVNVKSKLPLIYSKGLIFEIENTTFTNCYSNYGYLFNIYNQNQNEYVKINNSTFTNTSTVFHGDFLSYNISNSIYKNIGVKNSIPAFSDSKYSFFNISNTTFRDLDIISGLFGEESKYILDNITLFNIKTNSKALLYFIYNDIYINNLKANNVYCLGESGTTSFILFDSGEDKKELTIKNMNAYDFVLNGPFLKVEGDLSEVKLDYVNINDIKSFGSIIKINSKKSNTVISNMTFYNNINDNKLDCGNIFFNNKFSLSISNSVFTNNFSKSNGGAICIDTTYDMSVSLTSNVFEYNKGFNGGAIYFNSVERKFKTTTNKFKTLNMENNIFIENESENFGGAIFAQFESNKQIICKNNEIMYNKAGIMGGGLFSPKLIDIKNNKNKNNNNNDIIPFRFVNNTVASIINNYTSKPSYIALETPLNNNLINITTGEFFPLNFTLRDVENYNDKIDFNFSGIEINVLDCKESQIKKYDKNGILYCEDPICTPSCPTNTSAICMPYDHYINDINHNLCLCLDGWRGTNCDEQILFNFE</sequence>
<keyword evidence="1" id="KW-0472">Membrane</keyword>
<keyword evidence="1" id="KW-1133">Transmembrane helix</keyword>
<keyword evidence="5" id="KW-1185">Reference proteome</keyword>
<accession>A0A1Y2CNZ9</accession>
<dbReference type="InterPro" id="IPR000742">
    <property type="entry name" value="EGF"/>
</dbReference>
<organism evidence="4 5">
    <name type="scientific">Neocallimastix californiae</name>
    <dbReference type="NCBI Taxonomy" id="1754190"/>
    <lineage>
        <taxon>Eukaryota</taxon>
        <taxon>Fungi</taxon>
        <taxon>Fungi incertae sedis</taxon>
        <taxon>Chytridiomycota</taxon>
        <taxon>Chytridiomycota incertae sedis</taxon>
        <taxon>Neocallimastigomycetes</taxon>
        <taxon>Neocallimastigales</taxon>
        <taxon>Neocallimastigaceae</taxon>
        <taxon>Neocallimastix</taxon>
    </lineage>
</organism>
<dbReference type="InterPro" id="IPR011050">
    <property type="entry name" value="Pectin_lyase_fold/virulence"/>
</dbReference>
<protein>
    <recommendedName>
        <fullName evidence="2 3">EGF-like domain-containing protein</fullName>
    </recommendedName>
</protein>
<dbReference type="AlphaFoldDB" id="A0A1Y2CNZ9"/>
<dbReference type="PANTHER" id="PTHR11319">
    <property type="entry name" value="G PROTEIN-COUPLED RECEPTOR-RELATED"/>
    <property type="match status" value="1"/>
</dbReference>